<reference evidence="2" key="1">
    <citation type="submission" date="2018-02" db="EMBL/GenBank/DDBJ databases">
        <title>Rhizophora mucronata_Transcriptome.</title>
        <authorList>
            <person name="Meera S.P."/>
            <person name="Sreeshan A."/>
            <person name="Augustine A."/>
        </authorList>
    </citation>
    <scope>NUCLEOTIDE SEQUENCE</scope>
    <source>
        <tissue evidence="2">Leaf</tissue>
    </source>
</reference>
<protein>
    <submittedName>
        <fullName evidence="2">Uncharacterized protein</fullName>
    </submittedName>
</protein>
<dbReference type="AlphaFoldDB" id="A0A2P2PIZ3"/>
<accession>A0A2P2PIZ3</accession>
<evidence type="ECO:0000313" key="2">
    <source>
        <dbReference type="EMBL" id="MBX54621.1"/>
    </source>
</evidence>
<evidence type="ECO:0000256" key="1">
    <source>
        <dbReference type="SAM" id="MobiDB-lite"/>
    </source>
</evidence>
<feature type="region of interest" description="Disordered" evidence="1">
    <location>
        <begin position="1"/>
        <end position="21"/>
    </location>
</feature>
<sequence>MAMSPYCNMTDSWSNTITPRR</sequence>
<organism evidence="2">
    <name type="scientific">Rhizophora mucronata</name>
    <name type="common">Asiatic mangrove</name>
    <dbReference type="NCBI Taxonomy" id="61149"/>
    <lineage>
        <taxon>Eukaryota</taxon>
        <taxon>Viridiplantae</taxon>
        <taxon>Streptophyta</taxon>
        <taxon>Embryophyta</taxon>
        <taxon>Tracheophyta</taxon>
        <taxon>Spermatophyta</taxon>
        <taxon>Magnoliopsida</taxon>
        <taxon>eudicotyledons</taxon>
        <taxon>Gunneridae</taxon>
        <taxon>Pentapetalae</taxon>
        <taxon>rosids</taxon>
        <taxon>fabids</taxon>
        <taxon>Malpighiales</taxon>
        <taxon>Rhizophoraceae</taxon>
        <taxon>Rhizophora</taxon>
    </lineage>
</organism>
<name>A0A2P2PIZ3_RHIMU</name>
<dbReference type="EMBL" id="GGEC01074137">
    <property type="protein sequence ID" value="MBX54621.1"/>
    <property type="molecule type" value="Transcribed_RNA"/>
</dbReference>
<proteinExistence type="predicted"/>
<feature type="compositionally biased region" description="Polar residues" evidence="1">
    <location>
        <begin position="7"/>
        <end position="21"/>
    </location>
</feature>